<dbReference type="Pfam" id="PF13384">
    <property type="entry name" value="HTH_23"/>
    <property type="match status" value="1"/>
</dbReference>
<dbReference type="EMBL" id="JAWIIV010000052">
    <property type="protein sequence ID" value="MEC4723394.1"/>
    <property type="molecule type" value="Genomic_DNA"/>
</dbReference>
<dbReference type="InterPro" id="IPR036397">
    <property type="entry name" value="RNaseH_sf"/>
</dbReference>
<protein>
    <submittedName>
        <fullName evidence="3">IS630 family transposase</fullName>
    </submittedName>
</protein>
<accession>A0ABU6JIA9</accession>
<evidence type="ECO:0000259" key="2">
    <source>
        <dbReference type="Pfam" id="PF13592"/>
    </source>
</evidence>
<dbReference type="Proteomes" id="UP001352263">
    <property type="component" value="Unassembled WGS sequence"/>
</dbReference>
<dbReference type="InterPro" id="IPR009057">
    <property type="entry name" value="Homeodomain-like_sf"/>
</dbReference>
<comment type="caution">
    <text evidence="3">The sequence shown here is derived from an EMBL/GenBank/DDBJ whole genome shotgun (WGS) entry which is preliminary data.</text>
</comment>
<evidence type="ECO:0000313" key="4">
    <source>
        <dbReference type="Proteomes" id="UP001352263"/>
    </source>
</evidence>
<dbReference type="NCBIfam" id="NF033545">
    <property type="entry name" value="transpos_IS630"/>
    <property type="match status" value="1"/>
</dbReference>
<dbReference type="InterPro" id="IPR025959">
    <property type="entry name" value="Winged_HTH_dom"/>
</dbReference>
<reference evidence="3 4" key="1">
    <citation type="submission" date="2023-10" db="EMBL/GenBank/DDBJ databases">
        <title>Noviherbaspirillum sp. CPCC 100848 genome assembly.</title>
        <authorList>
            <person name="Li X.Y."/>
            <person name="Fang X.M."/>
        </authorList>
    </citation>
    <scope>NUCLEOTIDE SEQUENCE [LARGE SCALE GENOMIC DNA]</scope>
    <source>
        <strain evidence="3 4">CPCC 100848</strain>
    </source>
</reference>
<dbReference type="Pfam" id="PF13592">
    <property type="entry name" value="HTH_33"/>
    <property type="match status" value="1"/>
</dbReference>
<proteinExistence type="predicted"/>
<dbReference type="SUPFAM" id="SSF46689">
    <property type="entry name" value="Homeodomain-like"/>
    <property type="match status" value="1"/>
</dbReference>
<keyword evidence="4" id="KW-1185">Reference proteome</keyword>
<dbReference type="Gene3D" id="3.30.420.10">
    <property type="entry name" value="Ribonuclease H-like superfamily/Ribonuclease H"/>
    <property type="match status" value="1"/>
</dbReference>
<evidence type="ECO:0000313" key="3">
    <source>
        <dbReference type="EMBL" id="MEC4723394.1"/>
    </source>
</evidence>
<evidence type="ECO:0000259" key="1">
    <source>
        <dbReference type="Pfam" id="PF13358"/>
    </source>
</evidence>
<dbReference type="InterPro" id="IPR047655">
    <property type="entry name" value="Transpos_IS630-like"/>
</dbReference>
<dbReference type="RefSeq" id="WP_326510007.1">
    <property type="nucleotide sequence ID" value="NZ_JAWIIV010000052.1"/>
</dbReference>
<dbReference type="InterPro" id="IPR038717">
    <property type="entry name" value="Tc1-like_DDE_dom"/>
</dbReference>
<gene>
    <name evidence="3" type="ORF">RY831_30070</name>
</gene>
<feature type="domain" description="Winged helix-turn helix" evidence="2">
    <location>
        <begin position="105"/>
        <end position="162"/>
    </location>
</feature>
<name>A0ABU6JIA9_9BURK</name>
<organism evidence="3 4">
    <name type="scientific">Noviherbaspirillum album</name>
    <dbReference type="NCBI Taxonomy" id="3080276"/>
    <lineage>
        <taxon>Bacteria</taxon>
        <taxon>Pseudomonadati</taxon>
        <taxon>Pseudomonadota</taxon>
        <taxon>Betaproteobacteria</taxon>
        <taxon>Burkholderiales</taxon>
        <taxon>Oxalobacteraceae</taxon>
        <taxon>Noviherbaspirillum</taxon>
    </lineage>
</organism>
<sequence length="356" mass="40676">MLTPEALQRLQQYNFDLLAREEPNGRRRLRYIALAHLKEGKSFTEVAAALRTTRHTVARWERWFERDGLKGLGSKPRYWSNQRLPREQEEAFRVAIEQLQQKRAGGRIRGEDIRQLLAQQFDVTYSLNGVYELLKRLGLVWISARSRSPCADPIRQADFQKKVLQEVRAVLPAEVRLDQVDIWFQDEMRIGQRGTQTRLWARKGARPRVVRKQQSESAYIFGAVCAERDTAVGLVLPHADTQTMAHHLHAISAAVPEGRHAVVVLDRAGWHTTTKLPRLPNLTLLPLPAGSLELNPAEQVWQQLRDRSLANRCYDSYDQIVDACCDAWNAFTQIPGAIRSLCTRTWANLGVTDGMV</sequence>
<dbReference type="Pfam" id="PF13358">
    <property type="entry name" value="DDE_3"/>
    <property type="match status" value="1"/>
</dbReference>
<feature type="domain" description="Tc1-like transposase DDE" evidence="1">
    <location>
        <begin position="181"/>
        <end position="320"/>
    </location>
</feature>